<evidence type="ECO:0000313" key="2">
    <source>
        <dbReference type="EMBL" id="AXV07655.1"/>
    </source>
</evidence>
<accession>A0A346XZK8</accession>
<evidence type="ECO:0000256" key="1">
    <source>
        <dbReference type="SAM" id="MobiDB-lite"/>
    </source>
</evidence>
<feature type="region of interest" description="Disordered" evidence="1">
    <location>
        <begin position="1"/>
        <end position="69"/>
    </location>
</feature>
<keyword evidence="3" id="KW-1185">Reference proteome</keyword>
<dbReference type="EMBL" id="CP031165">
    <property type="protein sequence ID" value="AXV07655.1"/>
    <property type="molecule type" value="Genomic_DNA"/>
</dbReference>
<proteinExistence type="predicted"/>
<name>A0A346XZK8_9ACTN</name>
<evidence type="ECO:0000313" key="3">
    <source>
        <dbReference type="Proteomes" id="UP000264006"/>
    </source>
</evidence>
<protein>
    <submittedName>
        <fullName evidence="2">Uncharacterized protein</fullName>
    </submittedName>
</protein>
<dbReference type="Proteomes" id="UP000264006">
    <property type="component" value="Chromosome"/>
</dbReference>
<sequence>MGQAIRSGGRPTPRPLVGPRARAQRFVVRPTKYGLGPTRPEGVNSDVPRGPRAPSAGRHPDPGTLPHRA</sequence>
<dbReference type="AlphaFoldDB" id="A0A346XZK8"/>
<gene>
    <name evidence="2" type="ORF">DVS28_a2976</name>
</gene>
<reference evidence="2 3" key="1">
    <citation type="submission" date="2018-09" db="EMBL/GenBank/DDBJ databases">
        <title>Complete genome sequence of Euzebya sp. DY32-46 isolated from seawater of Pacific Ocean.</title>
        <authorList>
            <person name="Xu L."/>
            <person name="Wu Y.-H."/>
            <person name="Xu X.-W."/>
        </authorList>
    </citation>
    <scope>NUCLEOTIDE SEQUENCE [LARGE SCALE GENOMIC DNA]</scope>
    <source>
        <strain evidence="2 3">DY32-46</strain>
    </source>
</reference>
<dbReference type="KEGG" id="euz:DVS28_a2976"/>
<organism evidence="2 3">
    <name type="scientific">Euzebya pacifica</name>
    <dbReference type="NCBI Taxonomy" id="1608957"/>
    <lineage>
        <taxon>Bacteria</taxon>
        <taxon>Bacillati</taxon>
        <taxon>Actinomycetota</taxon>
        <taxon>Nitriliruptoria</taxon>
        <taxon>Euzebyales</taxon>
    </lineage>
</organism>